<dbReference type="RefSeq" id="XP_008649049.1">
    <property type="nucleotide sequence ID" value="XM_008650827.2"/>
</dbReference>
<dbReference type="InterPro" id="IPR011009">
    <property type="entry name" value="Kinase-like_dom_sf"/>
</dbReference>
<evidence type="ECO:0000313" key="2">
    <source>
        <dbReference type="EnsemblPlants" id="Zm00001eb275460_P001"/>
    </source>
</evidence>
<sequence length="213" mass="23544">MPQQQASPTPATLVTVDGDGELKMETLLKASAYILGATSSSMYKAVLADGTALAVRRIGDSGGTEKLKDFEVQVRAIARFRHPNILRLRGFYWGVDEKLLIHDYAPNGSFANIAFSRRLWGRHRAWRRGCGSRAAWRTSTRKHPPGSWRADMEPWIGDVGLDRLVSGEAAPHSRAGASARLFGSKRSMHSTRSLQPPACVSGVRVHPARNRWK</sequence>
<evidence type="ECO:0000313" key="1">
    <source>
        <dbReference type="EMBL" id="AQK81902.1"/>
    </source>
</evidence>
<reference evidence="1" key="2">
    <citation type="submission" date="2015-12" db="EMBL/GenBank/DDBJ databases">
        <title>Update maize B73 reference genome by single molecule sequencing technologies.</title>
        <authorList>
            <consortium name="Maize Genome Sequencing Project"/>
            <person name="Ware D."/>
        </authorList>
    </citation>
    <scope>NUCLEOTIDE SEQUENCE</scope>
    <source>
        <tissue evidence="1">Seedling</tissue>
    </source>
</reference>
<dbReference type="PaxDb" id="4577-GRMZM2G380494_P01"/>
<dbReference type="PANTHER" id="PTHR48007">
    <property type="entry name" value="LEUCINE-RICH REPEAT RECEPTOR-LIKE PROTEIN KINASE PXC1"/>
    <property type="match status" value="1"/>
</dbReference>
<dbReference type="EnsemblPlants" id="Zm00001eb275460_T001">
    <property type="protein sequence ID" value="Zm00001eb275460_P001"/>
    <property type="gene ID" value="Zm00001eb275460"/>
</dbReference>
<dbReference type="InterPro" id="IPR046959">
    <property type="entry name" value="PRK1-6/SRF4-like"/>
</dbReference>
<keyword evidence="1" id="KW-0418">Kinase</keyword>
<dbReference type="GO" id="GO:0016301">
    <property type="term" value="F:kinase activity"/>
    <property type="evidence" value="ECO:0007669"/>
    <property type="project" value="UniProtKB-KW"/>
</dbReference>
<reference evidence="2" key="3">
    <citation type="submission" date="2019-07" db="EMBL/GenBank/DDBJ databases">
        <authorList>
            <person name="Seetharam A."/>
            <person name="Woodhouse M."/>
            <person name="Cannon E."/>
        </authorList>
    </citation>
    <scope>NUCLEOTIDE SEQUENCE [LARGE SCALE GENOMIC DNA]</scope>
    <source>
        <strain evidence="2">cv. B73</strain>
    </source>
</reference>
<organism evidence="1">
    <name type="scientific">Zea mays</name>
    <name type="common">Maize</name>
    <dbReference type="NCBI Taxonomy" id="4577"/>
    <lineage>
        <taxon>Eukaryota</taxon>
        <taxon>Viridiplantae</taxon>
        <taxon>Streptophyta</taxon>
        <taxon>Embryophyta</taxon>
        <taxon>Tracheophyta</taxon>
        <taxon>Spermatophyta</taxon>
        <taxon>Magnoliopsida</taxon>
        <taxon>Liliopsida</taxon>
        <taxon>Poales</taxon>
        <taxon>Poaceae</taxon>
        <taxon>PACMAD clade</taxon>
        <taxon>Panicoideae</taxon>
        <taxon>Andropogonodae</taxon>
        <taxon>Andropogoneae</taxon>
        <taxon>Tripsacinae</taxon>
        <taxon>Zea</taxon>
    </lineage>
</organism>
<reference evidence="3" key="1">
    <citation type="journal article" date="2009" name="Science">
        <title>The B73 maize genome: complexity, diversity, and dynamics.</title>
        <authorList>
            <person name="Schnable P.S."/>
            <person name="Ware D."/>
            <person name="Fulton R.S."/>
            <person name="Stein J.C."/>
            <person name="Wei F."/>
            <person name="Pasternak S."/>
            <person name="Liang C."/>
            <person name="Zhang J."/>
            <person name="Fulton L."/>
            <person name="Graves T.A."/>
            <person name="Minx P."/>
            <person name="Reily A.D."/>
            <person name="Courtney L."/>
            <person name="Kruchowski S.S."/>
            <person name="Tomlinson C."/>
            <person name="Strong C."/>
            <person name="Delehaunty K."/>
            <person name="Fronick C."/>
            <person name="Courtney B."/>
            <person name="Rock S.M."/>
            <person name="Belter E."/>
            <person name="Du F."/>
            <person name="Kim K."/>
            <person name="Abbott R.M."/>
            <person name="Cotton M."/>
            <person name="Levy A."/>
            <person name="Marchetto P."/>
            <person name="Ochoa K."/>
            <person name="Jackson S.M."/>
            <person name="Gillam B."/>
            <person name="Chen W."/>
            <person name="Yan L."/>
            <person name="Higginbotham J."/>
            <person name="Cardenas M."/>
            <person name="Waligorski J."/>
            <person name="Applebaum E."/>
            <person name="Phelps L."/>
            <person name="Falcone J."/>
            <person name="Kanchi K."/>
            <person name="Thane T."/>
            <person name="Scimone A."/>
            <person name="Thane N."/>
            <person name="Henke J."/>
            <person name="Wang T."/>
            <person name="Ruppert J."/>
            <person name="Shah N."/>
            <person name="Rotter K."/>
            <person name="Hodges J."/>
            <person name="Ingenthron E."/>
            <person name="Cordes M."/>
            <person name="Kohlberg S."/>
            <person name="Sgro J."/>
            <person name="Delgado B."/>
            <person name="Mead K."/>
            <person name="Chinwalla A."/>
            <person name="Leonard S."/>
            <person name="Crouse K."/>
            <person name="Collura K."/>
            <person name="Kudrna D."/>
            <person name="Currie J."/>
            <person name="He R."/>
            <person name="Angelova A."/>
            <person name="Rajasekar S."/>
            <person name="Mueller T."/>
            <person name="Lomeli R."/>
            <person name="Scara G."/>
            <person name="Ko A."/>
            <person name="Delaney K."/>
            <person name="Wissotski M."/>
            <person name="Lopez G."/>
            <person name="Campos D."/>
            <person name="Braidotti M."/>
            <person name="Ashley E."/>
            <person name="Golser W."/>
            <person name="Kim H."/>
            <person name="Lee S."/>
            <person name="Lin J."/>
            <person name="Dujmic Z."/>
            <person name="Kim W."/>
            <person name="Talag J."/>
            <person name="Zuccolo A."/>
            <person name="Fan C."/>
            <person name="Sebastian A."/>
            <person name="Kramer M."/>
            <person name="Spiegel L."/>
            <person name="Nascimento L."/>
            <person name="Zutavern T."/>
            <person name="Miller B."/>
            <person name="Ambroise C."/>
            <person name="Muller S."/>
            <person name="Spooner W."/>
            <person name="Narechania A."/>
            <person name="Ren L."/>
            <person name="Wei S."/>
            <person name="Kumari S."/>
            <person name="Faga B."/>
            <person name="Levy M.J."/>
            <person name="McMahan L."/>
            <person name="Van Buren P."/>
            <person name="Vaughn M.W."/>
            <person name="Ying K."/>
            <person name="Yeh C.-T."/>
            <person name="Emrich S.J."/>
            <person name="Jia Y."/>
            <person name="Kalyanaraman A."/>
            <person name="Hsia A.-P."/>
            <person name="Barbazuk W.B."/>
            <person name="Baucom R.S."/>
            <person name="Brutnell T.P."/>
            <person name="Carpita N.C."/>
            <person name="Chaparro C."/>
            <person name="Chia J.-M."/>
            <person name="Deragon J.-M."/>
            <person name="Estill J.C."/>
            <person name="Fu Y."/>
            <person name="Jeddeloh J.A."/>
            <person name="Han Y."/>
            <person name="Lee H."/>
            <person name="Li P."/>
            <person name="Lisch D.R."/>
            <person name="Liu S."/>
            <person name="Liu Z."/>
            <person name="Nagel D.H."/>
            <person name="McCann M.C."/>
            <person name="SanMiguel P."/>
            <person name="Myers A.M."/>
            <person name="Nettleton D."/>
            <person name="Nguyen J."/>
            <person name="Penning B.W."/>
            <person name="Ponnala L."/>
            <person name="Schneider K.L."/>
            <person name="Schwartz D.C."/>
            <person name="Sharma A."/>
            <person name="Soderlund C."/>
            <person name="Springer N.M."/>
            <person name="Sun Q."/>
            <person name="Wang H."/>
            <person name="Waterman M."/>
            <person name="Westerman R."/>
            <person name="Wolfgruber T.K."/>
            <person name="Yang L."/>
            <person name="Yu Y."/>
            <person name="Zhang L."/>
            <person name="Zhou S."/>
            <person name="Zhu Q."/>
            <person name="Bennetzen J.L."/>
            <person name="Dawe R.K."/>
            <person name="Jiang J."/>
            <person name="Jiang N."/>
            <person name="Presting G.G."/>
            <person name="Wessler S.R."/>
            <person name="Aluru S."/>
            <person name="Martienssen R.A."/>
            <person name="Clifton S.W."/>
            <person name="McCombie W.R."/>
            <person name="Wing R.A."/>
            <person name="Wilson R.K."/>
        </authorList>
    </citation>
    <scope>NUCLEOTIDE SEQUENCE [LARGE SCALE GENOMIC DNA]</scope>
    <source>
        <strain evidence="3">cv. B73</strain>
    </source>
</reference>
<dbReference type="Gene3D" id="3.30.200.20">
    <property type="entry name" value="Phosphorylase Kinase, domain 1"/>
    <property type="match status" value="1"/>
</dbReference>
<accession>A0A1D6LR15</accession>
<dbReference type="SMR" id="A0A1D6LR15"/>
<dbReference type="AlphaFoldDB" id="A0A1D6LR15"/>
<dbReference type="KEGG" id="zma:103629713"/>
<dbReference type="eggNOG" id="ENOG502QRF8">
    <property type="taxonomic scope" value="Eukaryota"/>
</dbReference>
<gene>
    <name evidence="2" type="primary">LOC103629713</name>
    <name evidence="1" type="ORF">ZEAMMB73_Zm00001d036766</name>
</gene>
<dbReference type="OrthoDB" id="346907at2759"/>
<name>A0A1D6LR15_MAIZE</name>
<dbReference type="SUPFAM" id="SSF56112">
    <property type="entry name" value="Protein kinase-like (PK-like)"/>
    <property type="match status" value="1"/>
</dbReference>
<dbReference type="Gramene" id="Zm00001eb275460_T001">
    <property type="protein sequence ID" value="Zm00001eb275460_P001"/>
    <property type="gene ID" value="Zm00001eb275460"/>
</dbReference>
<dbReference type="Proteomes" id="UP000007305">
    <property type="component" value="Chromosome 6"/>
</dbReference>
<dbReference type="GeneID" id="103629713"/>
<evidence type="ECO:0000313" key="3">
    <source>
        <dbReference type="Proteomes" id="UP000007305"/>
    </source>
</evidence>
<dbReference type="PANTHER" id="PTHR48007:SF47">
    <property type="entry name" value="PROTEIN KINASE DOMAIN-CONTAINING PROTEIN"/>
    <property type="match status" value="1"/>
</dbReference>
<keyword evidence="3" id="KW-1185">Reference proteome</keyword>
<dbReference type="STRING" id="4577.A0A1D6LR15"/>
<protein>
    <submittedName>
        <fullName evidence="1">Putative leucine-rich repat protein kinase family protein</fullName>
    </submittedName>
</protein>
<dbReference type="EMBL" id="CM000782">
    <property type="protein sequence ID" value="AQK81902.1"/>
    <property type="molecule type" value="Genomic_DNA"/>
</dbReference>
<keyword evidence="1" id="KW-0808">Transferase</keyword>
<proteinExistence type="predicted"/>
<reference evidence="2" key="4">
    <citation type="submission" date="2021-05" db="UniProtKB">
        <authorList>
            <consortium name="EnsemblPlants"/>
        </authorList>
    </citation>
    <scope>IDENTIFICATION</scope>
    <source>
        <strain evidence="2">cv. B73</strain>
    </source>
</reference>